<feature type="region of interest" description="Disordered" evidence="1">
    <location>
        <begin position="1"/>
        <end position="38"/>
    </location>
</feature>
<dbReference type="EMBL" id="AP004011">
    <property type="protein sequence ID" value="BAD32981.1"/>
    <property type="molecule type" value="Genomic_DNA"/>
</dbReference>
<protein>
    <submittedName>
        <fullName evidence="3">Uncharacterized protein</fullName>
    </submittedName>
</protein>
<feature type="compositionally biased region" description="Polar residues" evidence="1">
    <location>
        <begin position="1"/>
        <end position="12"/>
    </location>
</feature>
<reference evidence="4" key="4">
    <citation type="journal article" date="2008" name="Nucleic Acids Res.">
        <title>The rice annotation project database (RAP-DB): 2008 update.</title>
        <authorList>
            <consortium name="The rice annotation project (RAP)"/>
        </authorList>
    </citation>
    <scope>GENOME REANNOTATION</scope>
    <source>
        <strain evidence="4">cv. Nipponbare</strain>
    </source>
</reference>
<reference evidence="4" key="3">
    <citation type="journal article" date="2005" name="Nature">
        <title>The map-based sequence of the rice genome.</title>
        <authorList>
            <consortium name="International rice genome sequencing project (IRGSP)"/>
            <person name="Matsumoto T."/>
            <person name="Wu J."/>
            <person name="Kanamori H."/>
            <person name="Katayose Y."/>
            <person name="Fujisawa M."/>
            <person name="Namiki N."/>
            <person name="Mizuno H."/>
            <person name="Yamamoto K."/>
            <person name="Antonio B.A."/>
            <person name="Baba T."/>
            <person name="Sakata K."/>
            <person name="Nagamura Y."/>
            <person name="Aoki H."/>
            <person name="Arikawa K."/>
            <person name="Arita K."/>
            <person name="Bito T."/>
            <person name="Chiden Y."/>
            <person name="Fujitsuka N."/>
            <person name="Fukunaka R."/>
            <person name="Hamada M."/>
            <person name="Harada C."/>
            <person name="Hayashi A."/>
            <person name="Hijishita S."/>
            <person name="Honda M."/>
            <person name="Hosokawa S."/>
            <person name="Ichikawa Y."/>
            <person name="Idonuma A."/>
            <person name="Iijima M."/>
            <person name="Ikeda M."/>
            <person name="Ikeno M."/>
            <person name="Ito K."/>
            <person name="Ito S."/>
            <person name="Ito T."/>
            <person name="Ito Y."/>
            <person name="Ito Y."/>
            <person name="Iwabuchi A."/>
            <person name="Kamiya K."/>
            <person name="Karasawa W."/>
            <person name="Kurita K."/>
            <person name="Katagiri S."/>
            <person name="Kikuta A."/>
            <person name="Kobayashi H."/>
            <person name="Kobayashi N."/>
            <person name="Machita K."/>
            <person name="Maehara T."/>
            <person name="Masukawa M."/>
            <person name="Mizubayashi T."/>
            <person name="Mukai Y."/>
            <person name="Nagasaki H."/>
            <person name="Nagata Y."/>
            <person name="Naito S."/>
            <person name="Nakashima M."/>
            <person name="Nakama Y."/>
            <person name="Nakamichi Y."/>
            <person name="Nakamura M."/>
            <person name="Meguro A."/>
            <person name="Negishi M."/>
            <person name="Ohta I."/>
            <person name="Ohta T."/>
            <person name="Okamoto M."/>
            <person name="Ono N."/>
            <person name="Saji S."/>
            <person name="Sakaguchi M."/>
            <person name="Sakai K."/>
            <person name="Shibata M."/>
            <person name="Shimokawa T."/>
            <person name="Song J."/>
            <person name="Takazaki Y."/>
            <person name="Terasawa K."/>
            <person name="Tsugane M."/>
            <person name="Tsuji K."/>
            <person name="Ueda S."/>
            <person name="Waki K."/>
            <person name="Yamagata H."/>
            <person name="Yamamoto M."/>
            <person name="Yamamoto S."/>
            <person name="Yamane H."/>
            <person name="Yoshiki S."/>
            <person name="Yoshihara R."/>
            <person name="Yukawa K."/>
            <person name="Zhong H."/>
            <person name="Yano M."/>
            <person name="Yuan Q."/>
            <person name="Ouyang S."/>
            <person name="Liu J."/>
            <person name="Jones K.M."/>
            <person name="Gansberger K."/>
            <person name="Moffat K."/>
            <person name="Hill J."/>
            <person name="Bera J."/>
            <person name="Fadrosh D."/>
            <person name="Jin S."/>
            <person name="Johri S."/>
            <person name="Kim M."/>
            <person name="Overton L."/>
            <person name="Reardon M."/>
            <person name="Tsitrin T."/>
            <person name="Vuong H."/>
            <person name="Weaver B."/>
            <person name="Ciecko A."/>
            <person name="Tallon L."/>
            <person name="Jackson J."/>
            <person name="Pai G."/>
            <person name="Aken S.V."/>
            <person name="Utterback T."/>
            <person name="Reidmuller S."/>
            <person name="Feldblyum T."/>
            <person name="Hsiao J."/>
            <person name="Zismann V."/>
            <person name="Iobst S."/>
            <person name="de Vazeille A.R."/>
            <person name="Buell C.R."/>
            <person name="Ying K."/>
            <person name="Li Y."/>
            <person name="Lu T."/>
            <person name="Huang Y."/>
            <person name="Zhao Q."/>
            <person name="Feng Q."/>
            <person name="Zhang L."/>
            <person name="Zhu J."/>
            <person name="Weng Q."/>
            <person name="Mu J."/>
            <person name="Lu Y."/>
            <person name="Fan D."/>
            <person name="Liu Y."/>
            <person name="Guan J."/>
            <person name="Zhang Y."/>
            <person name="Yu S."/>
            <person name="Liu X."/>
            <person name="Zhang Y."/>
            <person name="Hong G."/>
            <person name="Han B."/>
            <person name="Choisne N."/>
            <person name="Demange N."/>
            <person name="Orjeda G."/>
            <person name="Samain S."/>
            <person name="Cattolico L."/>
            <person name="Pelletier E."/>
            <person name="Couloux A."/>
            <person name="Segurens B."/>
            <person name="Wincker P."/>
            <person name="D'Hont A."/>
            <person name="Scarpelli C."/>
            <person name="Weissenbach J."/>
            <person name="Salanoubat M."/>
            <person name="Quetier F."/>
            <person name="Yu Y."/>
            <person name="Kim H.R."/>
            <person name="Rambo T."/>
            <person name="Currie J."/>
            <person name="Collura K."/>
            <person name="Luo M."/>
            <person name="Yang T."/>
            <person name="Ammiraju J.S.S."/>
            <person name="Engler F."/>
            <person name="Soderlund C."/>
            <person name="Wing R.A."/>
            <person name="Palmer L.E."/>
            <person name="de la Bastide M."/>
            <person name="Spiegel L."/>
            <person name="Nascimento L."/>
            <person name="Zutavern T."/>
            <person name="O'Shaughnessy A."/>
            <person name="Dike S."/>
            <person name="Dedhia N."/>
            <person name="Preston R."/>
            <person name="Balija V."/>
            <person name="McCombie W.R."/>
            <person name="Chow T."/>
            <person name="Chen H."/>
            <person name="Chung M."/>
            <person name="Chen C."/>
            <person name="Shaw J."/>
            <person name="Wu H."/>
            <person name="Hsiao K."/>
            <person name="Chao Y."/>
            <person name="Chu M."/>
            <person name="Cheng C."/>
            <person name="Hour A."/>
            <person name="Lee P."/>
            <person name="Lin S."/>
            <person name="Lin Y."/>
            <person name="Liou J."/>
            <person name="Liu S."/>
            <person name="Hsing Y."/>
            <person name="Raghuvanshi S."/>
            <person name="Mohanty A."/>
            <person name="Bharti A.K."/>
            <person name="Gaur A."/>
            <person name="Gupta V."/>
            <person name="Kumar D."/>
            <person name="Ravi V."/>
            <person name="Vij S."/>
            <person name="Kapur A."/>
            <person name="Khurana P."/>
            <person name="Khurana P."/>
            <person name="Khurana J.P."/>
            <person name="Tyagi A.K."/>
            <person name="Gaikwad K."/>
            <person name="Singh A."/>
            <person name="Dalal V."/>
            <person name="Srivastava S."/>
            <person name="Dixit A."/>
            <person name="Pal A.K."/>
            <person name="Ghazi I.A."/>
            <person name="Yadav M."/>
            <person name="Pandit A."/>
            <person name="Bhargava A."/>
            <person name="Sureshbabu K."/>
            <person name="Batra K."/>
            <person name="Sharma T.R."/>
            <person name="Mohapatra T."/>
            <person name="Singh N.K."/>
            <person name="Messing J."/>
            <person name="Nelson A.B."/>
            <person name="Fuks G."/>
            <person name="Kavchok S."/>
            <person name="Keizer G."/>
            <person name="Linton E."/>
            <person name="Llaca V."/>
            <person name="Song R."/>
            <person name="Tanyolac B."/>
            <person name="Young S."/>
            <person name="Ho-Il K."/>
            <person name="Hahn J.H."/>
            <person name="Sangsakoo G."/>
            <person name="Vanavichit A."/>
            <person name="de Mattos Luiz.A.T."/>
            <person name="Zimmer P.D."/>
            <person name="Malone G."/>
            <person name="Dellagostin O."/>
            <person name="de Oliveira A.C."/>
            <person name="Bevan M."/>
            <person name="Bancroft I."/>
            <person name="Minx P."/>
            <person name="Cordum H."/>
            <person name="Wilson R."/>
            <person name="Cheng Z."/>
            <person name="Jin W."/>
            <person name="Jiang J."/>
            <person name="Leong S.A."/>
            <person name="Iwama H."/>
            <person name="Gojobori T."/>
            <person name="Itoh T."/>
            <person name="Niimura Y."/>
            <person name="Fujii Y."/>
            <person name="Habara T."/>
            <person name="Sakai H."/>
            <person name="Sato Y."/>
            <person name="Wilson G."/>
            <person name="Kumar K."/>
            <person name="McCouch S."/>
            <person name="Juretic N."/>
            <person name="Hoen D."/>
            <person name="Wright S."/>
            <person name="Bruskiewich R."/>
            <person name="Bureau T."/>
            <person name="Miyao A."/>
            <person name="Hirochika H."/>
            <person name="Nishikawa T."/>
            <person name="Kadowaki K."/>
            <person name="Sugiura M."/>
            <person name="Burr B."/>
            <person name="Sasaki T."/>
        </authorList>
    </citation>
    <scope>NUCLEOTIDE SEQUENCE [LARGE SCALE GENOMIC DNA]</scope>
    <source>
        <strain evidence="4">cv. Nipponbare</strain>
    </source>
</reference>
<dbReference type="AlphaFoldDB" id="Q69TA4"/>
<gene>
    <name evidence="2" type="ORF">OJ1381_H04.10</name>
    <name evidence="3" type="ORF">P0592C05.34</name>
</gene>
<evidence type="ECO:0000313" key="3">
    <source>
        <dbReference type="EMBL" id="BAD33220.1"/>
    </source>
</evidence>
<dbReference type="Proteomes" id="UP000000763">
    <property type="component" value="Chromosome 9"/>
</dbReference>
<accession>Q69TA4</accession>
<proteinExistence type="predicted"/>
<reference evidence="2" key="1">
    <citation type="submission" date="2001-08" db="EMBL/GenBank/DDBJ databases">
        <title>Oryza sativa nipponbare(GA3) genomic DNA, chromosome 9, BAC clone:OJ1381_H04.</title>
        <authorList>
            <person name="Sasaki T."/>
            <person name="Matsumoto T."/>
            <person name="Yamamoto K."/>
        </authorList>
    </citation>
    <scope>NUCLEOTIDE SEQUENCE</scope>
</reference>
<evidence type="ECO:0000313" key="4">
    <source>
        <dbReference type="Proteomes" id="UP000000763"/>
    </source>
</evidence>
<sequence length="66" mass="6437">MDAAAGNSSCQSPPAPVAEERRKGIRGGIGSGASGAHGPRLALGSAQDLGFLSFMGQTIVNGLGLA</sequence>
<feature type="compositionally biased region" description="Gly residues" evidence="1">
    <location>
        <begin position="26"/>
        <end position="35"/>
    </location>
</feature>
<organism evidence="3 4">
    <name type="scientific">Oryza sativa subsp. japonica</name>
    <name type="common">Rice</name>
    <dbReference type="NCBI Taxonomy" id="39947"/>
    <lineage>
        <taxon>Eukaryota</taxon>
        <taxon>Viridiplantae</taxon>
        <taxon>Streptophyta</taxon>
        <taxon>Embryophyta</taxon>
        <taxon>Tracheophyta</taxon>
        <taxon>Spermatophyta</taxon>
        <taxon>Magnoliopsida</taxon>
        <taxon>Liliopsida</taxon>
        <taxon>Poales</taxon>
        <taxon>Poaceae</taxon>
        <taxon>BOP clade</taxon>
        <taxon>Oryzoideae</taxon>
        <taxon>Oryzeae</taxon>
        <taxon>Oryzinae</taxon>
        <taxon>Oryza</taxon>
        <taxon>Oryza sativa</taxon>
    </lineage>
</organism>
<name>Q69TA4_ORYSJ</name>
<dbReference type="EMBL" id="AP004756">
    <property type="protein sequence ID" value="BAD33220.1"/>
    <property type="molecule type" value="Genomic_DNA"/>
</dbReference>
<reference evidence="3" key="2">
    <citation type="submission" date="2002-02" db="EMBL/GenBank/DDBJ databases">
        <title>Oryza sativa nipponbare(GA3) genomic DNA, chromosome 9, PAC clone:P0592C05.</title>
        <authorList>
            <person name="Sasaki T."/>
            <person name="Matsumoto T."/>
            <person name="Yamamoto K."/>
        </authorList>
    </citation>
    <scope>NUCLEOTIDE SEQUENCE</scope>
</reference>
<evidence type="ECO:0000256" key="1">
    <source>
        <dbReference type="SAM" id="MobiDB-lite"/>
    </source>
</evidence>
<evidence type="ECO:0000313" key="2">
    <source>
        <dbReference type="EMBL" id="BAD32981.1"/>
    </source>
</evidence>